<dbReference type="EMBL" id="CP028519">
    <property type="protein sequence ID" value="AVY93324.1"/>
    <property type="molecule type" value="Genomic_DNA"/>
</dbReference>
<accession>A0A2S0P7D1</accession>
<dbReference type="KEGG" id="maer:DAI18_04145"/>
<dbReference type="InterPro" id="IPR037185">
    <property type="entry name" value="EmrE-like"/>
</dbReference>
<dbReference type="RefSeq" id="WP_036385088.1">
    <property type="nucleotide sequence ID" value="NZ_CAURZP010000001.1"/>
</dbReference>
<feature type="transmembrane region" description="Helical" evidence="6">
    <location>
        <begin position="141"/>
        <end position="161"/>
    </location>
</feature>
<feature type="transmembrane region" description="Helical" evidence="6">
    <location>
        <begin position="203"/>
        <end position="220"/>
    </location>
</feature>
<feature type="transmembrane region" description="Helical" evidence="6">
    <location>
        <begin position="168"/>
        <end position="191"/>
    </location>
</feature>
<dbReference type="OrthoDB" id="7065924at2"/>
<evidence type="ECO:0000256" key="4">
    <source>
        <dbReference type="ARBA" id="ARBA00022989"/>
    </source>
</evidence>
<feature type="transmembrane region" description="Helical" evidence="6">
    <location>
        <begin position="232"/>
        <end position="251"/>
    </location>
</feature>
<evidence type="ECO:0000259" key="7">
    <source>
        <dbReference type="Pfam" id="PF00892"/>
    </source>
</evidence>
<dbReference type="InterPro" id="IPR050638">
    <property type="entry name" value="AA-Vitamin_Transporters"/>
</dbReference>
<name>A0A2S0P7D1_9NEIS</name>
<keyword evidence="4 6" id="KW-1133">Transmembrane helix</keyword>
<feature type="domain" description="EamA" evidence="7">
    <location>
        <begin position="144"/>
        <end position="271"/>
    </location>
</feature>
<dbReference type="GO" id="GO:0016020">
    <property type="term" value="C:membrane"/>
    <property type="evidence" value="ECO:0007669"/>
    <property type="project" value="UniProtKB-SubCell"/>
</dbReference>
<evidence type="ECO:0000313" key="8">
    <source>
        <dbReference type="EMBL" id="AVY93324.1"/>
    </source>
</evidence>
<evidence type="ECO:0000313" key="9">
    <source>
        <dbReference type="Proteomes" id="UP000244173"/>
    </source>
</evidence>
<dbReference type="Proteomes" id="UP000244173">
    <property type="component" value="Chromosome"/>
</dbReference>
<dbReference type="AlphaFoldDB" id="A0A2S0P7D1"/>
<comment type="similarity">
    <text evidence="2">Belongs to the EamA transporter family.</text>
</comment>
<evidence type="ECO:0000256" key="6">
    <source>
        <dbReference type="SAM" id="Phobius"/>
    </source>
</evidence>
<gene>
    <name evidence="8" type="ORF">DAI18_04145</name>
</gene>
<dbReference type="PANTHER" id="PTHR32322:SF2">
    <property type="entry name" value="EAMA DOMAIN-CONTAINING PROTEIN"/>
    <property type="match status" value="1"/>
</dbReference>
<sequence>MQNRSARLYAAAAILIWASLAALGVKLAHLPPFLLVGATLTFAGLITLPTLRQWRVPASTFAIGVAGLFGYHFFLFVAFRNAPPVEANLLNYLWPLLIVLLAPLLLPGTRLTRRHLLAAATGFVGAMLVVSKGHAGFDSSYLGGYGAAAFAALLWASYSLLTRRVPPFPTAAVGGFCLVSGLLSLSCHFLLEPATPLQAGDLPWILLLGAGPMGGAFFLWDKAMKTGDAREMGLMAFLTPLLSTVILVLAGGGTLDSWALAGGLLIVGGALAGTRPTASA</sequence>
<proteinExistence type="inferred from homology"/>
<dbReference type="STRING" id="1122240.GCA_000620105_00570"/>
<evidence type="ECO:0000256" key="5">
    <source>
        <dbReference type="ARBA" id="ARBA00023136"/>
    </source>
</evidence>
<feature type="transmembrane region" description="Helical" evidence="6">
    <location>
        <begin position="31"/>
        <end position="51"/>
    </location>
</feature>
<reference evidence="8 9" key="1">
    <citation type="submission" date="2018-04" db="EMBL/GenBank/DDBJ databases">
        <title>Denitrifier Microvirgula.</title>
        <authorList>
            <person name="Anderson E."/>
            <person name="Jang J."/>
            <person name="Ishii S."/>
        </authorList>
    </citation>
    <scope>NUCLEOTIDE SEQUENCE [LARGE SCALE GENOMIC DNA]</scope>
    <source>
        <strain evidence="8 9">BE2.4</strain>
    </source>
</reference>
<dbReference type="InterPro" id="IPR000620">
    <property type="entry name" value="EamA_dom"/>
</dbReference>
<protein>
    <submittedName>
        <fullName evidence="8">EamA/RhaT family transporter</fullName>
    </submittedName>
</protein>
<feature type="transmembrane region" description="Helical" evidence="6">
    <location>
        <begin position="91"/>
        <end position="109"/>
    </location>
</feature>
<dbReference type="Pfam" id="PF00892">
    <property type="entry name" value="EamA"/>
    <property type="match status" value="2"/>
</dbReference>
<dbReference type="PANTHER" id="PTHR32322">
    <property type="entry name" value="INNER MEMBRANE TRANSPORTER"/>
    <property type="match status" value="1"/>
</dbReference>
<evidence type="ECO:0000256" key="2">
    <source>
        <dbReference type="ARBA" id="ARBA00007362"/>
    </source>
</evidence>
<keyword evidence="9" id="KW-1185">Reference proteome</keyword>
<organism evidence="8 9">
    <name type="scientific">Microvirgula aerodenitrificans</name>
    <dbReference type="NCBI Taxonomy" id="57480"/>
    <lineage>
        <taxon>Bacteria</taxon>
        <taxon>Pseudomonadati</taxon>
        <taxon>Pseudomonadota</taxon>
        <taxon>Betaproteobacteria</taxon>
        <taxon>Neisseriales</taxon>
        <taxon>Aquaspirillaceae</taxon>
        <taxon>Microvirgula</taxon>
    </lineage>
</organism>
<feature type="transmembrane region" description="Helical" evidence="6">
    <location>
        <begin position="58"/>
        <end position="79"/>
    </location>
</feature>
<evidence type="ECO:0000256" key="1">
    <source>
        <dbReference type="ARBA" id="ARBA00004141"/>
    </source>
</evidence>
<keyword evidence="3 6" id="KW-0812">Transmembrane</keyword>
<feature type="domain" description="EamA" evidence="7">
    <location>
        <begin position="8"/>
        <end position="130"/>
    </location>
</feature>
<comment type="subcellular location">
    <subcellularLocation>
        <location evidence="1">Membrane</location>
        <topology evidence="1">Multi-pass membrane protein</topology>
    </subcellularLocation>
</comment>
<feature type="transmembrane region" description="Helical" evidence="6">
    <location>
        <begin position="116"/>
        <end position="135"/>
    </location>
</feature>
<keyword evidence="5 6" id="KW-0472">Membrane</keyword>
<evidence type="ECO:0000256" key="3">
    <source>
        <dbReference type="ARBA" id="ARBA00022692"/>
    </source>
</evidence>
<dbReference type="SUPFAM" id="SSF103481">
    <property type="entry name" value="Multidrug resistance efflux transporter EmrE"/>
    <property type="match status" value="2"/>
</dbReference>